<reference evidence="12" key="1">
    <citation type="journal article" date="2021" name="J Fungi (Basel)">
        <title>Virulence traits and population genomics of the black yeast Aureobasidium melanogenum.</title>
        <authorList>
            <person name="Cernosa A."/>
            <person name="Sun X."/>
            <person name="Gostincar C."/>
            <person name="Fang C."/>
            <person name="Gunde-Cimerman N."/>
            <person name="Song Z."/>
        </authorList>
    </citation>
    <scope>NUCLEOTIDE SEQUENCE</scope>
    <source>
        <strain evidence="12">EXF-9911</strain>
    </source>
</reference>
<dbReference type="Pfam" id="PF25423">
    <property type="entry name" value="DUF7893"/>
    <property type="match status" value="1"/>
</dbReference>
<evidence type="ECO:0000256" key="5">
    <source>
        <dbReference type="ARBA" id="ARBA00023125"/>
    </source>
</evidence>
<dbReference type="GO" id="GO:0005634">
    <property type="term" value="C:nucleus"/>
    <property type="evidence" value="ECO:0007669"/>
    <property type="project" value="UniProtKB-SubCell"/>
</dbReference>
<dbReference type="InterPro" id="IPR043151">
    <property type="entry name" value="BAH_sf"/>
</dbReference>
<evidence type="ECO:0000256" key="7">
    <source>
        <dbReference type="PROSITE-ProRule" id="PRU01016"/>
    </source>
</evidence>
<dbReference type="Gene3D" id="3.40.50.150">
    <property type="entry name" value="Vaccinia Virus protein VP39"/>
    <property type="match status" value="1"/>
</dbReference>
<evidence type="ECO:0000313" key="12">
    <source>
        <dbReference type="EMBL" id="KAG9666413.1"/>
    </source>
</evidence>
<dbReference type="PROSITE" id="PS51679">
    <property type="entry name" value="SAM_MT_C5"/>
    <property type="match status" value="1"/>
</dbReference>
<dbReference type="Pfam" id="PF00145">
    <property type="entry name" value="DNA_methylase"/>
    <property type="match status" value="1"/>
</dbReference>
<dbReference type="PROSITE" id="PS51038">
    <property type="entry name" value="BAH"/>
    <property type="match status" value="1"/>
</dbReference>
<dbReference type="NCBIfam" id="TIGR00675">
    <property type="entry name" value="dcm"/>
    <property type="match status" value="1"/>
</dbReference>
<keyword evidence="6" id="KW-0539">Nucleus</keyword>
<comment type="catalytic activity">
    <reaction evidence="9">
        <text>a 2'-deoxycytidine in DNA + S-adenosyl-L-methionine = a 5-methyl-2'-deoxycytidine in DNA + S-adenosyl-L-homocysteine + H(+)</text>
        <dbReference type="Rhea" id="RHEA:13681"/>
        <dbReference type="Rhea" id="RHEA-COMP:11369"/>
        <dbReference type="Rhea" id="RHEA-COMP:11370"/>
        <dbReference type="ChEBI" id="CHEBI:15378"/>
        <dbReference type="ChEBI" id="CHEBI:57856"/>
        <dbReference type="ChEBI" id="CHEBI:59789"/>
        <dbReference type="ChEBI" id="CHEBI:85452"/>
        <dbReference type="ChEBI" id="CHEBI:85454"/>
        <dbReference type="EC" id="2.1.1.37"/>
    </reaction>
</comment>
<dbReference type="EMBL" id="JAHFXF010001507">
    <property type="protein sequence ID" value="KAG9666413.1"/>
    <property type="molecule type" value="Genomic_DNA"/>
</dbReference>
<feature type="domain" description="BAH" evidence="11">
    <location>
        <begin position="362"/>
        <end position="485"/>
    </location>
</feature>
<dbReference type="AlphaFoldDB" id="A0A9P8DZB5"/>
<name>A0A9P8DZB5_AURME</name>
<keyword evidence="2 7" id="KW-0489">Methyltransferase</keyword>
<dbReference type="GO" id="GO:0003677">
    <property type="term" value="F:DNA binding"/>
    <property type="evidence" value="ECO:0007669"/>
    <property type="project" value="UniProtKB-KW"/>
</dbReference>
<dbReference type="PANTHER" id="PTHR10629:SF54">
    <property type="entry name" value="DNA METHYLTRANSFERASE DIM-2"/>
    <property type="match status" value="1"/>
</dbReference>
<dbReference type="InterPro" id="IPR001025">
    <property type="entry name" value="BAH_dom"/>
</dbReference>
<evidence type="ECO:0000256" key="1">
    <source>
        <dbReference type="ARBA" id="ARBA00004123"/>
    </source>
</evidence>
<dbReference type="PRINTS" id="PR00105">
    <property type="entry name" value="C5METTRFRASE"/>
</dbReference>
<dbReference type="InterPro" id="IPR050390">
    <property type="entry name" value="C5-Methyltransferase"/>
</dbReference>
<keyword evidence="4 7" id="KW-0949">S-adenosyl-L-methionine</keyword>
<protein>
    <recommendedName>
        <fullName evidence="9">Cytosine-specific methyltransferase</fullName>
        <ecNumber evidence="9">2.1.1.37</ecNumber>
    </recommendedName>
</protein>
<dbReference type="GO" id="GO:0003682">
    <property type="term" value="F:chromatin binding"/>
    <property type="evidence" value="ECO:0007669"/>
    <property type="project" value="InterPro"/>
</dbReference>
<evidence type="ECO:0000256" key="8">
    <source>
        <dbReference type="RuleBase" id="RU000416"/>
    </source>
</evidence>
<keyword evidence="3 7" id="KW-0808">Transferase</keyword>
<feature type="compositionally biased region" description="Pro residues" evidence="10">
    <location>
        <begin position="1"/>
        <end position="12"/>
    </location>
</feature>
<proteinExistence type="inferred from homology"/>
<evidence type="ECO:0000313" key="13">
    <source>
        <dbReference type="Proteomes" id="UP000779574"/>
    </source>
</evidence>
<dbReference type="PROSITE" id="PS00094">
    <property type="entry name" value="C5_MTASE_1"/>
    <property type="match status" value="1"/>
</dbReference>
<evidence type="ECO:0000256" key="6">
    <source>
        <dbReference type="ARBA" id="ARBA00023242"/>
    </source>
</evidence>
<feature type="compositionally biased region" description="Basic and acidic residues" evidence="10">
    <location>
        <begin position="16"/>
        <end position="25"/>
    </location>
</feature>
<dbReference type="Gene3D" id="2.30.30.490">
    <property type="match status" value="1"/>
</dbReference>
<dbReference type="Proteomes" id="UP000779574">
    <property type="component" value="Unassembled WGS sequence"/>
</dbReference>
<dbReference type="InterPro" id="IPR018117">
    <property type="entry name" value="C5_DNA_meth_AS"/>
</dbReference>
<sequence length="1141" mass="127586">MPPFLYPTPDPTDSPSSRDESQKRKLEVDLETTALQCSEVKRQRVSVDSGNLCYPASYYTGYRPPLPVTSERDALNALAAIWNSEDRSSHEYNIWQLDDFSIYRKGTDHRHAYELCPLQNLKTEDGVNGLLFDGILSIDGERRFVQGVSFECLAIEGYGDENDTVSACIQTALAHRANVWFQLGTPVNLYRRYHDTFLWVSRFTKYVVDFLEDSEQPVTLGRFRQSFYPYVVQKHGSSSITHSWLKQHSSHDFGQAFCANLGFIIKECYSLNQGLLKEPIFGETDTKQLKAIPMEKTAYQSTVVTPFVFELFHKMPFHDQMQVLSEVSIVALQKQERRRIQLGLTPLKCRSTPVPKLQPCRRAVRKGDVVSVAADNSTQWRASTGNSWFAYVQEVRSLKSGAQKLDVLWLYEPSDTTLGHGNYPYRNELFMSDNCSCGRDSIDVELVQSVITINWFVTNPEASKDCFFVRQKFRTEPQLGAYDFVQLQESDFSCGCNNTKTEMDKFKQEFALSETVLVYRVIAGKESLEPAVIRGFNSHTVTLQTFLRCRRDLGEKEAAPNQLTLIDATFDLEPECITRHCRVATFANAGDIRTPYDRNGAGDLWFVISSSPPTWTLVEHEIAVDSKLKGMGIFCGSGSFDRGLEEGGGLEFRWAVDWAERALHSYRANVEEPQKLNLFLGSVNDYLGKAIQGTKDSRIATIGDVDLLAAGSPCPGFSILQRDRNSDQSLRNCSLVASVCSYVDFYMPTYLVLENVIGMARNPSNAKDLNVFSQVLCCLVSMGYQVQQLLIDPGHYGSCQSRQRIFVIATAPGHKAPAPPPQTHTCSELETHARAIGYASNGLPFGKRKHDVCPFVSLTAKEAFQDLPDIGDSHVQTCIEAPDHRTCRHESSKKRALTQMIPRWPYGQGFVQAVARGKMSKNAIASYAWQNKNRASANSKSWTRIYPDRLVGCLTTDIKPHDSFLGRTLHYDQHRTMSVMEARRVQGLPDHEVILGTPSQQWNQIGNGVDRKVALAIGMRIADACRETLATERDATASSSLPLVSDASTLQIASLVQHETVVRGPIQSSVAELPTTVAVTDKNISAGSIGHQRCSGRASTAHSVELATKSTLVCRSIVQGVSEVPHQQATWKDDIEYIIID</sequence>
<evidence type="ECO:0000256" key="9">
    <source>
        <dbReference type="RuleBase" id="RU000417"/>
    </source>
</evidence>
<organism evidence="12 13">
    <name type="scientific">Aureobasidium melanogenum</name>
    <name type="common">Aureobasidium pullulans var. melanogenum</name>
    <dbReference type="NCBI Taxonomy" id="46634"/>
    <lineage>
        <taxon>Eukaryota</taxon>
        <taxon>Fungi</taxon>
        <taxon>Dikarya</taxon>
        <taxon>Ascomycota</taxon>
        <taxon>Pezizomycotina</taxon>
        <taxon>Dothideomycetes</taxon>
        <taxon>Dothideomycetidae</taxon>
        <taxon>Dothideales</taxon>
        <taxon>Saccotheciaceae</taxon>
        <taxon>Aureobasidium</taxon>
    </lineage>
</organism>
<dbReference type="InterPro" id="IPR029063">
    <property type="entry name" value="SAM-dependent_MTases_sf"/>
</dbReference>
<reference evidence="12" key="2">
    <citation type="submission" date="2021-08" db="EMBL/GenBank/DDBJ databases">
        <authorList>
            <person name="Gostincar C."/>
            <person name="Sun X."/>
            <person name="Song Z."/>
            <person name="Gunde-Cimerman N."/>
        </authorList>
    </citation>
    <scope>NUCLEOTIDE SEQUENCE</scope>
    <source>
        <strain evidence="12">EXF-9911</strain>
    </source>
</reference>
<feature type="non-terminal residue" evidence="12">
    <location>
        <position position="1141"/>
    </location>
</feature>
<dbReference type="GO" id="GO:0003886">
    <property type="term" value="F:DNA (cytosine-5-)-methyltransferase activity"/>
    <property type="evidence" value="ECO:0007669"/>
    <property type="project" value="UniProtKB-EC"/>
</dbReference>
<accession>A0A9P8DZB5</accession>
<dbReference type="SUPFAM" id="SSF53335">
    <property type="entry name" value="S-adenosyl-L-methionine-dependent methyltransferases"/>
    <property type="match status" value="1"/>
</dbReference>
<dbReference type="OrthoDB" id="5376140at2759"/>
<keyword evidence="5" id="KW-0238">DNA-binding</keyword>
<comment type="similarity">
    <text evidence="7 8">Belongs to the class I-like SAM-binding methyltransferase superfamily. C5-methyltransferase family.</text>
</comment>
<comment type="caution">
    <text evidence="12">The sequence shown here is derived from an EMBL/GenBank/DDBJ whole genome shotgun (WGS) entry which is preliminary data.</text>
</comment>
<dbReference type="PANTHER" id="PTHR10629">
    <property type="entry name" value="CYTOSINE-SPECIFIC METHYLTRANSFERASE"/>
    <property type="match status" value="1"/>
</dbReference>
<dbReference type="EC" id="2.1.1.37" evidence="9"/>
<evidence type="ECO:0000256" key="3">
    <source>
        <dbReference type="ARBA" id="ARBA00022679"/>
    </source>
</evidence>
<evidence type="ECO:0000256" key="10">
    <source>
        <dbReference type="SAM" id="MobiDB-lite"/>
    </source>
</evidence>
<evidence type="ECO:0000256" key="4">
    <source>
        <dbReference type="ARBA" id="ARBA00022691"/>
    </source>
</evidence>
<comment type="subcellular location">
    <subcellularLocation>
        <location evidence="1">Nucleus</location>
    </subcellularLocation>
</comment>
<dbReference type="GO" id="GO:0044027">
    <property type="term" value="P:negative regulation of gene expression via chromosomal CpG island methylation"/>
    <property type="evidence" value="ECO:0007669"/>
    <property type="project" value="TreeGrafter"/>
</dbReference>
<evidence type="ECO:0000256" key="2">
    <source>
        <dbReference type="ARBA" id="ARBA00022603"/>
    </source>
</evidence>
<feature type="region of interest" description="Disordered" evidence="10">
    <location>
        <begin position="1"/>
        <end position="25"/>
    </location>
</feature>
<dbReference type="InterPro" id="IPR057215">
    <property type="entry name" value="DUF7893"/>
</dbReference>
<dbReference type="GO" id="GO:0032259">
    <property type="term" value="P:methylation"/>
    <property type="evidence" value="ECO:0007669"/>
    <property type="project" value="UniProtKB-KW"/>
</dbReference>
<gene>
    <name evidence="12" type="ORF">KCU76_g18001</name>
</gene>
<dbReference type="InterPro" id="IPR001525">
    <property type="entry name" value="C5_MeTfrase"/>
</dbReference>
<feature type="active site" evidence="7">
    <location>
        <position position="714"/>
    </location>
</feature>
<evidence type="ECO:0000259" key="11">
    <source>
        <dbReference type="PROSITE" id="PS51038"/>
    </source>
</evidence>
<dbReference type="Gene3D" id="3.90.120.10">
    <property type="entry name" value="DNA Methylase, subunit A, domain 2"/>
    <property type="match status" value="1"/>
</dbReference>